<dbReference type="PANTHER" id="PTHR44688">
    <property type="entry name" value="DNA-BINDING TRANSCRIPTIONAL ACTIVATOR DEVR_DOSR"/>
    <property type="match status" value="1"/>
</dbReference>
<dbReference type="InterPro" id="IPR036388">
    <property type="entry name" value="WH-like_DNA-bd_sf"/>
</dbReference>
<dbReference type="Gene3D" id="1.10.10.10">
    <property type="entry name" value="Winged helix-like DNA-binding domain superfamily/Winged helix DNA-binding domain"/>
    <property type="match status" value="1"/>
</dbReference>
<reference evidence="5 6" key="1">
    <citation type="submission" date="2018-09" db="EMBL/GenBank/DDBJ databases">
        <title>Comparative genomics of Leucobacter spp.</title>
        <authorList>
            <person name="Reis A.C."/>
            <person name="Kolvenbach B.A."/>
            <person name="Corvini P.F.X."/>
            <person name="Nunes O.C."/>
        </authorList>
    </citation>
    <scope>NUCLEOTIDE SEQUENCE [LARGE SCALE GENOMIC DNA]</scope>
    <source>
        <strain evidence="5 6">L-1</strain>
    </source>
</reference>
<dbReference type="PANTHER" id="PTHR44688:SF16">
    <property type="entry name" value="DNA-BINDING TRANSCRIPTIONAL ACTIVATOR DEVR_DOSR"/>
    <property type="match status" value="1"/>
</dbReference>
<dbReference type="Gene3D" id="1.25.40.10">
    <property type="entry name" value="Tetratricopeptide repeat domain"/>
    <property type="match status" value="1"/>
</dbReference>
<organism evidence="5 6">
    <name type="scientific">Leucobacter chromiireducens subsp. chromiireducens</name>
    <dbReference type="NCBI Taxonomy" id="660067"/>
    <lineage>
        <taxon>Bacteria</taxon>
        <taxon>Bacillati</taxon>
        <taxon>Actinomycetota</taxon>
        <taxon>Actinomycetes</taxon>
        <taxon>Micrococcales</taxon>
        <taxon>Microbacteriaceae</taxon>
        <taxon>Leucobacter</taxon>
    </lineage>
</organism>
<gene>
    <name evidence="5" type="ORF">D3226_05800</name>
</gene>
<dbReference type="EMBL" id="QYAD01000001">
    <property type="protein sequence ID" value="MBL3689474.1"/>
    <property type="molecule type" value="Genomic_DNA"/>
</dbReference>
<comment type="caution">
    <text evidence="5">The sequence shown here is derived from an EMBL/GenBank/DDBJ whole genome shotgun (WGS) entry which is preliminary data.</text>
</comment>
<dbReference type="PROSITE" id="PS50043">
    <property type="entry name" value="HTH_LUXR_2"/>
    <property type="match status" value="1"/>
</dbReference>
<proteinExistence type="predicted"/>
<evidence type="ECO:0000313" key="6">
    <source>
        <dbReference type="Proteomes" id="UP001646141"/>
    </source>
</evidence>
<feature type="domain" description="HTH luxR-type" evidence="4">
    <location>
        <begin position="449"/>
        <end position="514"/>
    </location>
</feature>
<keyword evidence="6" id="KW-1185">Reference proteome</keyword>
<evidence type="ECO:0000313" key="5">
    <source>
        <dbReference type="EMBL" id="MBL3689474.1"/>
    </source>
</evidence>
<dbReference type="SUPFAM" id="SSF48452">
    <property type="entry name" value="TPR-like"/>
    <property type="match status" value="1"/>
</dbReference>
<evidence type="ECO:0000256" key="1">
    <source>
        <dbReference type="ARBA" id="ARBA00023015"/>
    </source>
</evidence>
<keyword evidence="2" id="KW-0238">DNA-binding</keyword>
<dbReference type="SMART" id="SM00421">
    <property type="entry name" value="HTH_LUXR"/>
    <property type="match status" value="1"/>
</dbReference>
<accession>A0ABS1SMU9</accession>
<evidence type="ECO:0000256" key="3">
    <source>
        <dbReference type="ARBA" id="ARBA00023163"/>
    </source>
</evidence>
<dbReference type="RefSeq" id="WP_237462251.1">
    <property type="nucleotide sequence ID" value="NZ_BAAAMA010000004.1"/>
</dbReference>
<dbReference type="Pfam" id="PF00196">
    <property type="entry name" value="GerE"/>
    <property type="match status" value="1"/>
</dbReference>
<evidence type="ECO:0000256" key="2">
    <source>
        <dbReference type="ARBA" id="ARBA00023125"/>
    </source>
</evidence>
<dbReference type="InterPro" id="IPR000792">
    <property type="entry name" value="Tscrpt_reg_LuxR_C"/>
</dbReference>
<sequence length="521" mass="57443">MEQDTQVLLAAAHAAVSDGNIDEAVQIILSCWIGVLTGPHFLELDALCARLPHAAAEDPRILAVRACAQDAQGTDKVAQLLLARALTLAEPELADPESMKYPDLEWHVSFARMILLDNREEVIKYTDRVWTLLEGVQIEARSRAAAFHHIGWAFLRHRGAPAQGVQALQFAVREAAAVGDVGLQNRAARHLSYMLAWVGKFRHADEVLQSIREIPEPGTPWQLSSVGDVEAAEAYLGYWTNDLGRARRSVERLRSDDGQIVSFAGTARVLFVLSAAASRDPAFIRQAAHKLRRIPQQDARGVSWRALNLACQAAIAEATGHRERALAIAQKFTGNEGLPLVIVALAGILRRAGKVDEAVQMLQHLQPYQQLSYVNVAMLATAATQQFRSGHPTVAHELCERALNAATEENIRRPFCEWDLEMRKLLTAHLAWGTKHETFIVECLADEIEASTHHSLTKRELLVLAQLRTTQTLAEIAEVLGVSLNTVKTQATSIYRKLGVSSRREAVAVLMKKIQPETGAM</sequence>
<evidence type="ECO:0000259" key="4">
    <source>
        <dbReference type="PROSITE" id="PS50043"/>
    </source>
</evidence>
<name>A0ABS1SMU9_9MICO</name>
<dbReference type="CDD" id="cd06170">
    <property type="entry name" value="LuxR_C_like"/>
    <property type="match status" value="1"/>
</dbReference>
<keyword evidence="3" id="KW-0804">Transcription</keyword>
<dbReference type="Proteomes" id="UP001646141">
    <property type="component" value="Unassembled WGS sequence"/>
</dbReference>
<protein>
    <submittedName>
        <fullName evidence="5">LuxR family transcriptional regulator</fullName>
    </submittedName>
</protein>
<dbReference type="InterPro" id="IPR016032">
    <property type="entry name" value="Sig_transdc_resp-reg_C-effctor"/>
</dbReference>
<keyword evidence="1" id="KW-0805">Transcription regulation</keyword>
<dbReference type="SUPFAM" id="SSF46894">
    <property type="entry name" value="C-terminal effector domain of the bipartite response regulators"/>
    <property type="match status" value="1"/>
</dbReference>
<dbReference type="InterPro" id="IPR011990">
    <property type="entry name" value="TPR-like_helical_dom_sf"/>
</dbReference>